<keyword evidence="3" id="KW-1185">Reference proteome</keyword>
<evidence type="ECO:0000313" key="3">
    <source>
        <dbReference type="Proteomes" id="UP000284824"/>
    </source>
</evidence>
<reference evidence="2 3" key="1">
    <citation type="submission" date="2019-01" db="EMBL/GenBank/DDBJ databases">
        <title>Sequencing the genomes of 1000 actinobacteria strains.</title>
        <authorList>
            <person name="Klenk H.-P."/>
        </authorList>
    </citation>
    <scope>NUCLEOTIDE SEQUENCE [LARGE SCALE GENOMIC DNA]</scope>
    <source>
        <strain evidence="2 3">DSM 43925</strain>
    </source>
</reference>
<comment type="caution">
    <text evidence="2">The sequence shown here is derived from an EMBL/GenBank/DDBJ whole genome shotgun (WGS) entry which is preliminary data.</text>
</comment>
<name>A0A438MKC2_9ACTN</name>
<dbReference type="InterPro" id="IPR041657">
    <property type="entry name" value="HTH_17"/>
</dbReference>
<dbReference type="AlphaFoldDB" id="A0A438MKC2"/>
<dbReference type="Pfam" id="PF12728">
    <property type="entry name" value="HTH_17"/>
    <property type="match status" value="1"/>
</dbReference>
<dbReference type="InterPro" id="IPR009061">
    <property type="entry name" value="DNA-bd_dom_put_sf"/>
</dbReference>
<dbReference type="GO" id="GO:0003677">
    <property type="term" value="F:DNA binding"/>
    <property type="evidence" value="ECO:0007669"/>
    <property type="project" value="InterPro"/>
</dbReference>
<proteinExistence type="predicted"/>
<dbReference type="RefSeq" id="WP_127937893.1">
    <property type="nucleotide sequence ID" value="NZ_SAUN01000001.1"/>
</dbReference>
<dbReference type="NCBIfam" id="TIGR01764">
    <property type="entry name" value="excise"/>
    <property type="match status" value="1"/>
</dbReference>
<feature type="domain" description="Helix-turn-helix" evidence="1">
    <location>
        <begin position="6"/>
        <end position="50"/>
    </location>
</feature>
<evidence type="ECO:0000259" key="1">
    <source>
        <dbReference type="Pfam" id="PF12728"/>
    </source>
</evidence>
<accession>A0A438MKC2</accession>
<dbReference type="OrthoDB" id="9806039at2"/>
<dbReference type="SUPFAM" id="SSF46955">
    <property type="entry name" value="Putative DNA-binding domain"/>
    <property type="match status" value="1"/>
</dbReference>
<gene>
    <name evidence="2" type="ORF">EDD27_8880</name>
</gene>
<dbReference type="Proteomes" id="UP000284824">
    <property type="component" value="Unassembled WGS sequence"/>
</dbReference>
<evidence type="ECO:0000313" key="2">
    <source>
        <dbReference type="EMBL" id="RVX46038.1"/>
    </source>
</evidence>
<protein>
    <submittedName>
        <fullName evidence="2">Excisionase family DNA binding protein</fullName>
    </submittedName>
</protein>
<organism evidence="2 3">
    <name type="scientific">Nonomuraea polychroma</name>
    <dbReference type="NCBI Taxonomy" id="46176"/>
    <lineage>
        <taxon>Bacteria</taxon>
        <taxon>Bacillati</taxon>
        <taxon>Actinomycetota</taxon>
        <taxon>Actinomycetes</taxon>
        <taxon>Streptosporangiales</taxon>
        <taxon>Streptosporangiaceae</taxon>
        <taxon>Nonomuraea</taxon>
    </lineage>
</organism>
<dbReference type="InterPro" id="IPR010093">
    <property type="entry name" value="SinI_DNA-bd"/>
</dbReference>
<dbReference type="EMBL" id="SAUN01000001">
    <property type="protein sequence ID" value="RVX46038.1"/>
    <property type="molecule type" value="Genomic_DNA"/>
</dbReference>
<sequence length="59" mass="6594">MTSLALSVEEAAAQLRVSRWTLYKFIRSGQLKSFKAGRRRLIPASALNDLVDLLMEEAA</sequence>